<evidence type="ECO:0000313" key="3">
    <source>
        <dbReference type="Proteomes" id="UP001327560"/>
    </source>
</evidence>
<gene>
    <name evidence="2" type="ORF">Cni_G11376</name>
</gene>
<evidence type="ECO:0000313" key="2">
    <source>
        <dbReference type="EMBL" id="WOL02657.1"/>
    </source>
</evidence>
<evidence type="ECO:0000256" key="1">
    <source>
        <dbReference type="ARBA" id="ARBA00006974"/>
    </source>
</evidence>
<proteinExistence type="inferred from homology"/>
<sequence>MAGSTLQKLRERLKRWHSFHHCLPAAAPPSGSWRRRQSSMHGPPRNASTTLRLVYVGNSRRQYLVSSDVVDHPLFQVLARRCGDWDEDGAAAVGCEVVLFEHLILWIQENGAEDLQPDAIDELVEYYCTG</sequence>
<organism evidence="2 3">
    <name type="scientific">Canna indica</name>
    <name type="common">Indian-shot</name>
    <dbReference type="NCBI Taxonomy" id="4628"/>
    <lineage>
        <taxon>Eukaryota</taxon>
        <taxon>Viridiplantae</taxon>
        <taxon>Streptophyta</taxon>
        <taxon>Embryophyta</taxon>
        <taxon>Tracheophyta</taxon>
        <taxon>Spermatophyta</taxon>
        <taxon>Magnoliopsida</taxon>
        <taxon>Liliopsida</taxon>
        <taxon>Zingiberales</taxon>
        <taxon>Cannaceae</taxon>
        <taxon>Canna</taxon>
    </lineage>
</organism>
<dbReference type="GO" id="GO:0009733">
    <property type="term" value="P:response to auxin"/>
    <property type="evidence" value="ECO:0007669"/>
    <property type="project" value="InterPro"/>
</dbReference>
<dbReference type="PANTHER" id="PTHR35296:SF8">
    <property type="entry name" value="SMALL AUXIN-UP RNA-RELATED"/>
    <property type="match status" value="1"/>
</dbReference>
<keyword evidence="3" id="KW-1185">Reference proteome</keyword>
<protein>
    <submittedName>
        <fullName evidence="2">Uncharacterized protein</fullName>
    </submittedName>
</protein>
<accession>A0AAQ3KA62</accession>
<comment type="similarity">
    <text evidence="1">Belongs to the ARG7 family.</text>
</comment>
<dbReference type="Proteomes" id="UP001327560">
    <property type="component" value="Chromosome 3"/>
</dbReference>
<dbReference type="Pfam" id="PF02519">
    <property type="entry name" value="Auxin_inducible"/>
    <property type="match status" value="1"/>
</dbReference>
<dbReference type="InterPro" id="IPR003676">
    <property type="entry name" value="SAUR_fam"/>
</dbReference>
<reference evidence="2 3" key="1">
    <citation type="submission" date="2023-10" db="EMBL/GenBank/DDBJ databases">
        <title>Chromosome-scale genome assembly provides insights into flower coloration mechanisms of Canna indica.</title>
        <authorList>
            <person name="Li C."/>
        </authorList>
    </citation>
    <scope>NUCLEOTIDE SEQUENCE [LARGE SCALE GENOMIC DNA]</scope>
    <source>
        <tissue evidence="2">Flower</tissue>
    </source>
</reference>
<name>A0AAQ3KA62_9LILI</name>
<dbReference type="EMBL" id="CP136892">
    <property type="protein sequence ID" value="WOL02657.1"/>
    <property type="molecule type" value="Genomic_DNA"/>
</dbReference>
<dbReference type="PANTHER" id="PTHR35296">
    <property type="entry name" value="EXPRESSED PROTEIN"/>
    <property type="match status" value="1"/>
</dbReference>
<dbReference type="AlphaFoldDB" id="A0AAQ3KA62"/>